<keyword evidence="4" id="KW-1185">Reference proteome</keyword>
<gene>
    <name evidence="3" type="primary">yidD</name>
    <name evidence="3" type="ORF">ACFSSE_00855</name>
</gene>
<sequence>MINLVKQFFSFIFLLIIKIYQYLISPLLGSSCRFTPTCSQYGVEAIKKHGPFKGGWLTAKRIARCHPWGKHGHDPVP</sequence>
<keyword evidence="1 2" id="KW-0472">Membrane</keyword>
<proteinExistence type="inferred from homology"/>
<organism evidence="3 4">
    <name type="scientific">Pedobacter alpinus</name>
    <dbReference type="NCBI Taxonomy" id="1590643"/>
    <lineage>
        <taxon>Bacteria</taxon>
        <taxon>Pseudomonadati</taxon>
        <taxon>Bacteroidota</taxon>
        <taxon>Sphingobacteriia</taxon>
        <taxon>Sphingobacteriales</taxon>
        <taxon>Sphingobacteriaceae</taxon>
        <taxon>Pedobacter</taxon>
    </lineage>
</organism>
<accession>A0ABW5TN54</accession>
<evidence type="ECO:0000313" key="3">
    <source>
        <dbReference type="EMBL" id="MFD2730244.1"/>
    </source>
</evidence>
<keyword evidence="2" id="KW-1133">Transmembrane helix</keyword>
<dbReference type="PANTHER" id="PTHR33383:SF1">
    <property type="entry name" value="MEMBRANE PROTEIN INSERTION EFFICIENCY FACTOR-RELATED"/>
    <property type="match status" value="1"/>
</dbReference>
<dbReference type="EMBL" id="JBHULV010000005">
    <property type="protein sequence ID" value="MFD2730244.1"/>
    <property type="molecule type" value="Genomic_DNA"/>
</dbReference>
<name>A0ABW5TN54_9SPHI</name>
<dbReference type="SMART" id="SM01234">
    <property type="entry name" value="Haemolytic"/>
    <property type="match status" value="1"/>
</dbReference>
<comment type="subcellular location">
    <subcellularLocation>
        <location evidence="1">Cell membrane</location>
        <topology evidence="1">Peripheral membrane protein</topology>
        <orientation evidence="1">Cytoplasmic side</orientation>
    </subcellularLocation>
</comment>
<dbReference type="NCBIfam" id="TIGR00278">
    <property type="entry name" value="membrane protein insertion efficiency factor YidD"/>
    <property type="match status" value="1"/>
</dbReference>
<evidence type="ECO:0000313" key="4">
    <source>
        <dbReference type="Proteomes" id="UP001597546"/>
    </source>
</evidence>
<comment type="function">
    <text evidence="1">Could be involved in insertion of integral membrane proteins into the membrane.</text>
</comment>
<keyword evidence="1" id="KW-1003">Cell membrane</keyword>
<dbReference type="InterPro" id="IPR002696">
    <property type="entry name" value="Membr_insert_effic_factor_YidD"/>
</dbReference>
<keyword evidence="2" id="KW-0812">Transmembrane</keyword>
<dbReference type="HAMAP" id="MF_00386">
    <property type="entry name" value="UPF0161_YidD"/>
    <property type="match status" value="1"/>
</dbReference>
<comment type="caution">
    <text evidence="3">The sequence shown here is derived from an EMBL/GenBank/DDBJ whole genome shotgun (WGS) entry which is preliminary data.</text>
</comment>
<dbReference type="Pfam" id="PF01809">
    <property type="entry name" value="YidD"/>
    <property type="match status" value="1"/>
</dbReference>
<comment type="similarity">
    <text evidence="1">Belongs to the UPF0161 family.</text>
</comment>
<reference evidence="4" key="1">
    <citation type="journal article" date="2019" name="Int. J. Syst. Evol. Microbiol.">
        <title>The Global Catalogue of Microorganisms (GCM) 10K type strain sequencing project: providing services to taxonomists for standard genome sequencing and annotation.</title>
        <authorList>
            <consortium name="The Broad Institute Genomics Platform"/>
            <consortium name="The Broad Institute Genome Sequencing Center for Infectious Disease"/>
            <person name="Wu L."/>
            <person name="Ma J."/>
        </authorList>
    </citation>
    <scope>NUCLEOTIDE SEQUENCE [LARGE SCALE GENOMIC DNA]</scope>
    <source>
        <strain evidence="4">KCTC 42456</strain>
    </source>
</reference>
<evidence type="ECO:0000256" key="2">
    <source>
        <dbReference type="SAM" id="Phobius"/>
    </source>
</evidence>
<dbReference type="Proteomes" id="UP001597546">
    <property type="component" value="Unassembled WGS sequence"/>
</dbReference>
<feature type="transmembrane region" description="Helical" evidence="2">
    <location>
        <begin position="7"/>
        <end position="28"/>
    </location>
</feature>
<dbReference type="PANTHER" id="PTHR33383">
    <property type="entry name" value="MEMBRANE PROTEIN INSERTION EFFICIENCY FACTOR-RELATED"/>
    <property type="match status" value="1"/>
</dbReference>
<protein>
    <recommendedName>
        <fullName evidence="1">Putative membrane protein insertion efficiency factor</fullName>
    </recommendedName>
</protein>
<dbReference type="RefSeq" id="WP_379041005.1">
    <property type="nucleotide sequence ID" value="NZ_JBHSKW010000006.1"/>
</dbReference>
<evidence type="ECO:0000256" key="1">
    <source>
        <dbReference type="HAMAP-Rule" id="MF_00386"/>
    </source>
</evidence>
<dbReference type="PROSITE" id="PS51257">
    <property type="entry name" value="PROKAR_LIPOPROTEIN"/>
    <property type="match status" value="1"/>
</dbReference>